<dbReference type="AlphaFoldDB" id="A0AAX4H9N2"/>
<dbReference type="Proteomes" id="UP001338582">
    <property type="component" value="Chromosome 3"/>
</dbReference>
<dbReference type="KEGG" id="asau:88173553"/>
<dbReference type="Pfam" id="PF10215">
    <property type="entry name" value="Ost4"/>
    <property type="match status" value="1"/>
</dbReference>
<reference evidence="9 10" key="1">
    <citation type="submission" date="2023-10" db="EMBL/GenBank/DDBJ databases">
        <title>Draft Genome Sequence of Candida saopaulonensis from a very Premature Infant with Sepsis.</title>
        <authorList>
            <person name="Ning Y."/>
            <person name="Dai R."/>
            <person name="Xiao M."/>
            <person name="Xu Y."/>
            <person name="Yan Q."/>
            <person name="Zhang L."/>
        </authorList>
    </citation>
    <scope>NUCLEOTIDE SEQUENCE [LARGE SCALE GENOMIC DNA]</scope>
    <source>
        <strain evidence="9 10">19XY460</strain>
    </source>
</reference>
<keyword evidence="7 8" id="KW-0472">Membrane</keyword>
<evidence type="ECO:0000256" key="1">
    <source>
        <dbReference type="ARBA" id="ARBA00004643"/>
    </source>
</evidence>
<evidence type="ECO:0000256" key="7">
    <source>
        <dbReference type="ARBA" id="ARBA00023136"/>
    </source>
</evidence>
<keyword evidence="4" id="KW-0256">Endoplasmic reticulum</keyword>
<name>A0AAX4H9N2_9ASCO</name>
<evidence type="ECO:0000313" key="10">
    <source>
        <dbReference type="Proteomes" id="UP001338582"/>
    </source>
</evidence>
<evidence type="ECO:0000256" key="4">
    <source>
        <dbReference type="ARBA" id="ARBA00022824"/>
    </source>
</evidence>
<proteinExistence type="inferred from homology"/>
<comment type="similarity">
    <text evidence="2">Belongs to the OST4 family.</text>
</comment>
<dbReference type="SUPFAM" id="SSF103464">
    <property type="entry name" value="Oligosaccharyltransferase subunit ost4p"/>
    <property type="match status" value="1"/>
</dbReference>
<dbReference type="GeneID" id="88173553"/>
<keyword evidence="6 8" id="KW-1133">Transmembrane helix</keyword>
<evidence type="ECO:0000313" key="9">
    <source>
        <dbReference type="EMBL" id="WPK25184.1"/>
    </source>
</evidence>
<evidence type="ECO:0000256" key="8">
    <source>
        <dbReference type="SAM" id="Phobius"/>
    </source>
</evidence>
<sequence length="36" mass="3985">MISDDDLNTVVLTFGFLSVGLIMVYQAISVNNKNHD</sequence>
<accession>A0AAX4H9N2</accession>
<protein>
    <submittedName>
        <fullName evidence="9">Uncharacterized protein</fullName>
    </submittedName>
</protein>
<evidence type="ECO:0000256" key="5">
    <source>
        <dbReference type="ARBA" id="ARBA00022968"/>
    </source>
</evidence>
<keyword evidence="10" id="KW-1185">Reference proteome</keyword>
<dbReference type="InterPro" id="IPR018943">
    <property type="entry name" value="Oligosaccaryltransferase"/>
</dbReference>
<evidence type="ECO:0000256" key="6">
    <source>
        <dbReference type="ARBA" id="ARBA00022989"/>
    </source>
</evidence>
<evidence type="ECO:0000256" key="2">
    <source>
        <dbReference type="ARBA" id="ARBA00007685"/>
    </source>
</evidence>
<feature type="transmembrane region" description="Helical" evidence="8">
    <location>
        <begin position="7"/>
        <end position="28"/>
    </location>
</feature>
<dbReference type="InterPro" id="IPR036330">
    <property type="entry name" value="Ost4p_sf"/>
</dbReference>
<evidence type="ECO:0000256" key="3">
    <source>
        <dbReference type="ARBA" id="ARBA00022692"/>
    </source>
</evidence>
<dbReference type="RefSeq" id="XP_062877567.1">
    <property type="nucleotide sequence ID" value="XM_063021497.1"/>
</dbReference>
<gene>
    <name evidence="9" type="ORF">PUMCH_002488</name>
</gene>
<keyword evidence="3 8" id="KW-0812">Transmembrane</keyword>
<keyword evidence="5" id="KW-0735">Signal-anchor</keyword>
<comment type="subcellular location">
    <subcellularLocation>
        <location evidence="1">Endoplasmic reticulum membrane</location>
        <topology evidence="1">Single-pass type III membrane protein</topology>
    </subcellularLocation>
</comment>
<organism evidence="9 10">
    <name type="scientific">Australozyma saopauloensis</name>
    <dbReference type="NCBI Taxonomy" id="291208"/>
    <lineage>
        <taxon>Eukaryota</taxon>
        <taxon>Fungi</taxon>
        <taxon>Dikarya</taxon>
        <taxon>Ascomycota</taxon>
        <taxon>Saccharomycotina</taxon>
        <taxon>Pichiomycetes</taxon>
        <taxon>Metschnikowiaceae</taxon>
        <taxon>Australozyma</taxon>
    </lineage>
</organism>
<dbReference type="EMBL" id="CP138896">
    <property type="protein sequence ID" value="WPK25184.1"/>
    <property type="molecule type" value="Genomic_DNA"/>
</dbReference>
<dbReference type="GO" id="GO:0005789">
    <property type="term" value="C:endoplasmic reticulum membrane"/>
    <property type="evidence" value="ECO:0007669"/>
    <property type="project" value="UniProtKB-SubCell"/>
</dbReference>